<name>A0A1X7J1B4_9SPHI</name>
<dbReference type="Proteomes" id="UP000192980">
    <property type="component" value="Unassembled WGS sequence"/>
</dbReference>
<protein>
    <recommendedName>
        <fullName evidence="3">DUF4876 domain-containing protein</fullName>
    </recommendedName>
</protein>
<dbReference type="InterPro" id="IPR032627">
    <property type="entry name" value="DUF4876"/>
</dbReference>
<dbReference type="AlphaFoldDB" id="A0A1X7J1B4"/>
<evidence type="ECO:0000313" key="1">
    <source>
        <dbReference type="EMBL" id="SMG21287.1"/>
    </source>
</evidence>
<sequence>MKTQIKLFLLSIFILGLSSCKKDIEEARPINVQIQLAVDESEVWFNVPFDKAEITMTNKANNSNYKLQADEKGKIALQNIVPGNYNINVSLEITAEEYTKLTGTYRENSFFLNYSLTDQNLFNDQEIKINLINSEPVGGFVIKQIYYAGSHTTRAANIRDQFVEIYNNSADVLYADSLLLVLAYGKTNKNTDQYSLTNNQYDWSKSIGMEAITGNANEDYIYAKAIFMIPSDGTGKKYPVEPGKSIIIAQTAVNHAGSYLNNSGTSVGALDPHLTVDLSKADFEVWLYPYEQKIQPGRTMFASDVDNPDVTDMTTFFATGMRDMVLTPQARESYVLVKVDHTVNIEQLPKFAIPSVRTVSSSTTVYPQIPGKYIVDAVEVEEPTPSDRVPRRLPQRFDAGAIAVPGGQYTSQSVVRKTQKIVNGRRILKDTNNSTNDFGFLEKSNPYKDNSSFID</sequence>
<dbReference type="RefSeq" id="WP_085472192.1">
    <property type="nucleotide sequence ID" value="NZ_FXAU01000002.1"/>
</dbReference>
<reference evidence="1 2" key="1">
    <citation type="submission" date="2017-04" db="EMBL/GenBank/DDBJ databases">
        <authorList>
            <person name="Afonso C.L."/>
            <person name="Miller P.J."/>
            <person name="Scott M.A."/>
            <person name="Spackman E."/>
            <person name="Goraichik I."/>
            <person name="Dimitrov K.M."/>
            <person name="Suarez D.L."/>
            <person name="Swayne D.E."/>
        </authorList>
    </citation>
    <scope>NUCLEOTIDE SEQUENCE [LARGE SCALE GENOMIC DNA]</scope>
    <source>
        <strain evidence="1 2">DSM 22418</strain>
    </source>
</reference>
<proteinExistence type="predicted"/>
<dbReference type="PROSITE" id="PS51257">
    <property type="entry name" value="PROKAR_LIPOPROTEIN"/>
    <property type="match status" value="1"/>
</dbReference>
<dbReference type="STRING" id="561061.SAMN05660862_1334"/>
<organism evidence="1 2">
    <name type="scientific">Sphingobacterium psychroaquaticum</name>
    <dbReference type="NCBI Taxonomy" id="561061"/>
    <lineage>
        <taxon>Bacteria</taxon>
        <taxon>Pseudomonadati</taxon>
        <taxon>Bacteroidota</taxon>
        <taxon>Sphingobacteriia</taxon>
        <taxon>Sphingobacteriales</taxon>
        <taxon>Sphingobacteriaceae</taxon>
        <taxon>Sphingobacterium</taxon>
    </lineage>
</organism>
<evidence type="ECO:0000313" key="2">
    <source>
        <dbReference type="Proteomes" id="UP000192980"/>
    </source>
</evidence>
<keyword evidence="2" id="KW-1185">Reference proteome</keyword>
<dbReference type="Pfam" id="PF16215">
    <property type="entry name" value="DUF4876"/>
    <property type="match status" value="1"/>
</dbReference>
<dbReference type="EMBL" id="FXAU01000002">
    <property type="protein sequence ID" value="SMG21287.1"/>
    <property type="molecule type" value="Genomic_DNA"/>
</dbReference>
<accession>A0A1X7J1B4</accession>
<evidence type="ECO:0008006" key="3">
    <source>
        <dbReference type="Google" id="ProtNLM"/>
    </source>
</evidence>
<gene>
    <name evidence="1" type="ORF">SAMN05660862_1334</name>
</gene>
<dbReference type="OrthoDB" id="1409865at2"/>